<name>A0A5N6PP40_9ASTR</name>
<dbReference type="AlphaFoldDB" id="A0A5N6PP40"/>
<keyword evidence="2" id="KW-1185">Reference proteome</keyword>
<proteinExistence type="predicted"/>
<protein>
    <submittedName>
        <fullName evidence="1">Uncharacterized protein</fullName>
    </submittedName>
</protein>
<dbReference type="Proteomes" id="UP000326396">
    <property type="component" value="Linkage Group LG11"/>
</dbReference>
<evidence type="ECO:0000313" key="2">
    <source>
        <dbReference type="Proteomes" id="UP000326396"/>
    </source>
</evidence>
<organism evidence="1 2">
    <name type="scientific">Mikania micrantha</name>
    <name type="common">bitter vine</name>
    <dbReference type="NCBI Taxonomy" id="192012"/>
    <lineage>
        <taxon>Eukaryota</taxon>
        <taxon>Viridiplantae</taxon>
        <taxon>Streptophyta</taxon>
        <taxon>Embryophyta</taxon>
        <taxon>Tracheophyta</taxon>
        <taxon>Spermatophyta</taxon>
        <taxon>Magnoliopsida</taxon>
        <taxon>eudicotyledons</taxon>
        <taxon>Gunneridae</taxon>
        <taxon>Pentapetalae</taxon>
        <taxon>asterids</taxon>
        <taxon>campanulids</taxon>
        <taxon>Asterales</taxon>
        <taxon>Asteraceae</taxon>
        <taxon>Asteroideae</taxon>
        <taxon>Heliantheae alliance</taxon>
        <taxon>Eupatorieae</taxon>
        <taxon>Mikania</taxon>
    </lineage>
</organism>
<evidence type="ECO:0000313" key="1">
    <source>
        <dbReference type="EMBL" id="KAD6795668.1"/>
    </source>
</evidence>
<gene>
    <name evidence="1" type="ORF">E3N88_06564</name>
</gene>
<sequence>MGFSSDLKPTVVLGSSMRQNIGATALFLVLFTGQSVIGNGSCNEVVSCDVVQGACMLTFVKTLEIEDEGVVDVVYTFGLLPPGK</sequence>
<accession>A0A5N6PP40</accession>
<reference evidence="1 2" key="1">
    <citation type="submission" date="2019-05" db="EMBL/GenBank/DDBJ databases">
        <title>Mikania micrantha, genome provides insights into the molecular mechanism of rapid growth.</title>
        <authorList>
            <person name="Liu B."/>
        </authorList>
    </citation>
    <scope>NUCLEOTIDE SEQUENCE [LARGE SCALE GENOMIC DNA]</scope>
    <source>
        <strain evidence="1">NLD-2019</strain>
        <tissue evidence="1">Leaf</tissue>
    </source>
</reference>
<comment type="caution">
    <text evidence="1">The sequence shown here is derived from an EMBL/GenBank/DDBJ whole genome shotgun (WGS) entry which is preliminary data.</text>
</comment>
<dbReference type="EMBL" id="SZYD01000003">
    <property type="protein sequence ID" value="KAD6795668.1"/>
    <property type="molecule type" value="Genomic_DNA"/>
</dbReference>